<evidence type="ECO:0000313" key="1">
    <source>
        <dbReference type="EMBL" id="KAF5181491.1"/>
    </source>
</evidence>
<reference evidence="1 2" key="1">
    <citation type="submission" date="2020-06" db="EMBL/GenBank/DDBJ databases">
        <title>Transcriptomic and genomic resources for Thalictrum thalictroides and T. hernandezii: Facilitating candidate gene discovery in an emerging model plant lineage.</title>
        <authorList>
            <person name="Arias T."/>
            <person name="Riano-Pachon D.M."/>
            <person name="Di Stilio V.S."/>
        </authorList>
    </citation>
    <scope>NUCLEOTIDE SEQUENCE [LARGE SCALE GENOMIC DNA]</scope>
    <source>
        <strain evidence="2">cv. WT478/WT964</strain>
        <tissue evidence="1">Leaves</tissue>
    </source>
</reference>
<dbReference type="Gene3D" id="3.40.50.2000">
    <property type="entry name" value="Glycogen Phosphorylase B"/>
    <property type="match status" value="1"/>
</dbReference>
<dbReference type="EMBL" id="JABWDY010036108">
    <property type="protein sequence ID" value="KAF5181491.1"/>
    <property type="molecule type" value="Genomic_DNA"/>
</dbReference>
<sequence length="99" mass="10887">MVLMMTMAAKQYGSVVPYVQDIAKQYGLIGASFFTQSCAVNSIYYHVHHGHLITLVQAPVSLPGLPLLETHELPSVMSVADPDQEPDRSVLHLVIDQLI</sequence>
<organism evidence="1 2">
    <name type="scientific">Thalictrum thalictroides</name>
    <name type="common">Rue-anemone</name>
    <name type="synonym">Anemone thalictroides</name>
    <dbReference type="NCBI Taxonomy" id="46969"/>
    <lineage>
        <taxon>Eukaryota</taxon>
        <taxon>Viridiplantae</taxon>
        <taxon>Streptophyta</taxon>
        <taxon>Embryophyta</taxon>
        <taxon>Tracheophyta</taxon>
        <taxon>Spermatophyta</taxon>
        <taxon>Magnoliopsida</taxon>
        <taxon>Ranunculales</taxon>
        <taxon>Ranunculaceae</taxon>
        <taxon>Thalictroideae</taxon>
        <taxon>Thalictrum</taxon>
    </lineage>
</organism>
<comment type="caution">
    <text evidence="1">The sequence shown here is derived from an EMBL/GenBank/DDBJ whole genome shotgun (WGS) entry which is preliminary data.</text>
</comment>
<protein>
    <submittedName>
        <fullName evidence="1">Uncharacterized protein</fullName>
    </submittedName>
</protein>
<gene>
    <name evidence="1" type="ORF">FRX31_028922</name>
</gene>
<dbReference type="Proteomes" id="UP000554482">
    <property type="component" value="Unassembled WGS sequence"/>
</dbReference>
<dbReference type="AlphaFoldDB" id="A0A7J6VA71"/>
<evidence type="ECO:0000313" key="2">
    <source>
        <dbReference type="Proteomes" id="UP000554482"/>
    </source>
</evidence>
<dbReference type="OrthoDB" id="5835829at2759"/>
<accession>A0A7J6VA71</accession>
<proteinExistence type="predicted"/>
<keyword evidence="2" id="KW-1185">Reference proteome</keyword>
<name>A0A7J6VA71_THATH</name>